<dbReference type="AlphaFoldDB" id="Q1K1G2"/>
<dbReference type="Pfam" id="PF00929">
    <property type="entry name" value="RNase_T"/>
    <property type="match status" value="1"/>
</dbReference>
<dbReference type="OrthoDB" id="9804290at2"/>
<evidence type="ECO:0000256" key="1">
    <source>
        <dbReference type="ARBA" id="ARBA00025483"/>
    </source>
</evidence>
<dbReference type="InterPro" id="IPR012337">
    <property type="entry name" value="RNaseH-like_sf"/>
</dbReference>
<evidence type="ECO:0000313" key="4">
    <source>
        <dbReference type="EMBL" id="EAT16426.1"/>
    </source>
</evidence>
<dbReference type="GO" id="GO:0008408">
    <property type="term" value="F:3'-5' exonuclease activity"/>
    <property type="evidence" value="ECO:0007669"/>
    <property type="project" value="TreeGrafter"/>
</dbReference>
<sequence length="217" mass="24525">MHTARTQQDLIVLDFETSGMAPQRGDRAIEVGAVKVNDGRIVDHFESLMNPGFRVSSFIEEFTGITNDELRRAPRCEEVMHQFSEFIGGAPLVAHNASFDQRFLKSEFARIGECKLLRFGCSMLVARRLYPEAPNHKLATLVAYKNLPSQGVFHRALADAEMTAHLWMEMEREVCQRCQVDTVPFEVLRGLGKVSPKKIADHLEKVLSFQSESLMLS</sequence>
<dbReference type="GO" id="GO:0003887">
    <property type="term" value="F:DNA-directed DNA polymerase activity"/>
    <property type="evidence" value="ECO:0007669"/>
    <property type="project" value="UniProtKB-EC"/>
</dbReference>
<keyword evidence="4" id="KW-0548">Nucleotidyltransferase</keyword>
<evidence type="ECO:0000259" key="3">
    <source>
        <dbReference type="SMART" id="SM00479"/>
    </source>
</evidence>
<keyword evidence="5" id="KW-1185">Reference proteome</keyword>
<dbReference type="InterPro" id="IPR006054">
    <property type="entry name" value="DnaQ"/>
</dbReference>
<dbReference type="PANTHER" id="PTHR30231:SF37">
    <property type="entry name" value="EXODEOXYRIBONUCLEASE 10"/>
    <property type="match status" value="1"/>
</dbReference>
<comment type="caution">
    <text evidence="4">The sequence shown here is derived from an EMBL/GenBank/DDBJ whole genome shotgun (WGS) entry which is preliminary data.</text>
</comment>
<dbReference type="Gene3D" id="3.30.420.10">
    <property type="entry name" value="Ribonuclease H-like superfamily/Ribonuclease H"/>
    <property type="match status" value="1"/>
</dbReference>
<dbReference type="GO" id="GO:0045004">
    <property type="term" value="P:DNA replication proofreading"/>
    <property type="evidence" value="ECO:0007669"/>
    <property type="project" value="TreeGrafter"/>
</dbReference>
<dbReference type="NCBIfam" id="TIGR00573">
    <property type="entry name" value="dnaq"/>
    <property type="match status" value="1"/>
</dbReference>
<organism evidence="4 5">
    <name type="scientific">Desulfuromonas acetoxidans (strain DSM 684 / 11070)</name>
    <dbReference type="NCBI Taxonomy" id="281689"/>
    <lineage>
        <taxon>Bacteria</taxon>
        <taxon>Pseudomonadati</taxon>
        <taxon>Thermodesulfobacteriota</taxon>
        <taxon>Desulfuromonadia</taxon>
        <taxon>Desulfuromonadales</taxon>
        <taxon>Desulfuromonadaceae</taxon>
        <taxon>Desulfuromonas</taxon>
    </lineage>
</organism>
<dbReference type="InterPro" id="IPR013520">
    <property type="entry name" value="Ribonucl_H"/>
</dbReference>
<reference evidence="4" key="2">
    <citation type="submission" date="2006-05" db="EMBL/GenBank/DDBJ databases">
        <title>Sequencing of the draft genome and assembly of Desulfuromonas acetoxidans DSM 684.</title>
        <authorList>
            <consortium name="US DOE Joint Genome Institute (JGI-PGF)"/>
            <person name="Copeland A."/>
            <person name="Lucas S."/>
            <person name="Lapidus A."/>
            <person name="Barry K."/>
            <person name="Detter J.C."/>
            <person name="Glavina del Rio T."/>
            <person name="Hammon N."/>
            <person name="Israni S."/>
            <person name="Dalin E."/>
            <person name="Tice H."/>
            <person name="Bruce D."/>
            <person name="Pitluck S."/>
            <person name="Richardson P."/>
        </authorList>
    </citation>
    <scope>NUCLEOTIDE SEQUENCE [LARGE SCALE GENOMIC DNA]</scope>
    <source>
        <strain evidence="4">DSM 684</strain>
    </source>
</reference>
<dbReference type="GO" id="GO:0003677">
    <property type="term" value="F:DNA binding"/>
    <property type="evidence" value="ECO:0007669"/>
    <property type="project" value="InterPro"/>
</dbReference>
<dbReference type="SUPFAM" id="SSF53098">
    <property type="entry name" value="Ribonuclease H-like"/>
    <property type="match status" value="1"/>
</dbReference>
<gene>
    <name evidence="4" type="ORF">Dace_1890</name>
</gene>
<dbReference type="EC" id="2.7.7.7" evidence="4"/>
<feature type="domain" description="Exonuclease" evidence="3">
    <location>
        <begin position="9"/>
        <end position="176"/>
    </location>
</feature>
<dbReference type="InterPro" id="IPR036397">
    <property type="entry name" value="RNaseH_sf"/>
</dbReference>
<dbReference type="PANTHER" id="PTHR30231">
    <property type="entry name" value="DNA POLYMERASE III SUBUNIT EPSILON"/>
    <property type="match status" value="1"/>
</dbReference>
<name>Q1K1G2_DESA6</name>
<dbReference type="FunFam" id="3.30.420.10:FF:000045">
    <property type="entry name" value="3'-5' exonuclease DinG"/>
    <property type="match status" value="1"/>
</dbReference>
<comment type="subunit">
    <text evidence="2">DNA polymerase III contains a core (composed of alpha, epsilon and theta chains) that associates with a tau subunit. This core dimerizes to form the POLIII' complex. PolIII' associates with the gamma complex (composed of gamma, delta, delta', psi and chi chains) and with the beta chain to form the complete DNA polymerase III complex.</text>
</comment>
<evidence type="ECO:0000313" key="5">
    <source>
        <dbReference type="Proteomes" id="UP000005695"/>
    </source>
</evidence>
<dbReference type="GO" id="GO:0005829">
    <property type="term" value="C:cytosol"/>
    <property type="evidence" value="ECO:0007669"/>
    <property type="project" value="TreeGrafter"/>
</dbReference>
<dbReference type="SMART" id="SM00479">
    <property type="entry name" value="EXOIII"/>
    <property type="match status" value="1"/>
</dbReference>
<dbReference type="EMBL" id="AAEW02000005">
    <property type="protein sequence ID" value="EAT16426.1"/>
    <property type="molecule type" value="Genomic_DNA"/>
</dbReference>
<evidence type="ECO:0000256" key="2">
    <source>
        <dbReference type="ARBA" id="ARBA00026073"/>
    </source>
</evidence>
<dbReference type="Proteomes" id="UP000005695">
    <property type="component" value="Unassembled WGS sequence"/>
</dbReference>
<dbReference type="CDD" id="cd06127">
    <property type="entry name" value="DEDDh"/>
    <property type="match status" value="1"/>
</dbReference>
<dbReference type="RefSeq" id="WP_005999085.1">
    <property type="nucleotide sequence ID" value="NZ_AAEW02000005.1"/>
</dbReference>
<keyword evidence="4" id="KW-0808">Transferase</keyword>
<reference evidence="4" key="1">
    <citation type="submission" date="2006-05" db="EMBL/GenBank/DDBJ databases">
        <title>Annotation of the draft genome assembly of Desulfuromonas acetoxidans DSM 684.</title>
        <authorList>
            <consortium name="US DOE Joint Genome Institute (JGI-ORNL)"/>
            <person name="Larimer F."/>
            <person name="Land M."/>
            <person name="Hauser L."/>
        </authorList>
    </citation>
    <scope>NUCLEOTIDE SEQUENCE [LARGE SCALE GENOMIC DNA]</scope>
    <source>
        <strain evidence="4">DSM 684</strain>
    </source>
</reference>
<comment type="function">
    <text evidence="1">DNA polymerase III is a complex, multichain enzyme responsible for most of the replicative synthesis in bacteria. The epsilon subunit contain the editing function and is a proofreading 3'-5' exonuclease.</text>
</comment>
<accession>Q1K1G2</accession>
<proteinExistence type="predicted"/>
<protein>
    <submittedName>
        <fullName evidence="4">DNA polymerase III, epsilon subunit</fullName>
        <ecNumber evidence="4">2.7.7.7</ecNumber>
    </submittedName>
</protein>